<reference evidence="2 3" key="1">
    <citation type="journal article" date="2019" name="Appl. Microbiol. Biotechnol.">
        <title>Genome sequence of Isaria javanica and comparative genome analysis insights into family S53 peptidase evolution in fungal entomopathogens.</title>
        <authorList>
            <person name="Lin R."/>
            <person name="Zhang X."/>
            <person name="Xin B."/>
            <person name="Zou M."/>
            <person name="Gao Y."/>
            <person name="Qin F."/>
            <person name="Hu Q."/>
            <person name="Xie B."/>
            <person name="Cheng X."/>
        </authorList>
    </citation>
    <scope>NUCLEOTIDE SEQUENCE [LARGE SCALE GENOMIC DNA]</scope>
    <source>
        <strain evidence="2 3">IJ1G</strain>
    </source>
</reference>
<gene>
    <name evidence="2" type="ORF">IF1G_01404</name>
</gene>
<dbReference type="EMBL" id="SPUK01000002">
    <property type="protein sequence ID" value="TQV99189.1"/>
    <property type="molecule type" value="Genomic_DNA"/>
</dbReference>
<evidence type="ECO:0000313" key="2">
    <source>
        <dbReference type="EMBL" id="TQV99189.1"/>
    </source>
</evidence>
<comment type="caution">
    <text evidence="2">The sequence shown here is derived from an EMBL/GenBank/DDBJ whole genome shotgun (WGS) entry which is preliminary data.</text>
</comment>
<keyword evidence="3" id="KW-1185">Reference proteome</keyword>
<feature type="signal peptide" evidence="1">
    <location>
        <begin position="1"/>
        <end position="18"/>
    </location>
</feature>
<dbReference type="AlphaFoldDB" id="A0A545VC62"/>
<protein>
    <submittedName>
        <fullName evidence="2">Uncharacterized protein</fullName>
    </submittedName>
</protein>
<dbReference type="Proteomes" id="UP000315783">
    <property type="component" value="Unassembled WGS sequence"/>
</dbReference>
<name>A0A545VC62_9HYPO</name>
<proteinExistence type="predicted"/>
<sequence length="61" mass="7014">MFFLGLWNHAWFKAVVMCERETATGRERGGRQRGHVFPRHTAAISISLSEPTWIDPVTTWA</sequence>
<accession>A0A545VC62</accession>
<keyword evidence="1" id="KW-0732">Signal</keyword>
<evidence type="ECO:0000313" key="3">
    <source>
        <dbReference type="Proteomes" id="UP000315783"/>
    </source>
</evidence>
<feature type="chain" id="PRO_5022002988" evidence="1">
    <location>
        <begin position="19"/>
        <end position="61"/>
    </location>
</feature>
<organism evidence="2 3">
    <name type="scientific">Cordyceps javanica</name>
    <dbReference type="NCBI Taxonomy" id="43265"/>
    <lineage>
        <taxon>Eukaryota</taxon>
        <taxon>Fungi</taxon>
        <taxon>Dikarya</taxon>
        <taxon>Ascomycota</taxon>
        <taxon>Pezizomycotina</taxon>
        <taxon>Sordariomycetes</taxon>
        <taxon>Hypocreomycetidae</taxon>
        <taxon>Hypocreales</taxon>
        <taxon>Cordycipitaceae</taxon>
        <taxon>Cordyceps</taxon>
    </lineage>
</organism>
<evidence type="ECO:0000256" key="1">
    <source>
        <dbReference type="SAM" id="SignalP"/>
    </source>
</evidence>